<dbReference type="PANTHER" id="PTHR47649">
    <property type="entry name" value="RIBONUCLEASE D"/>
    <property type="match status" value="1"/>
</dbReference>
<proteinExistence type="predicted"/>
<evidence type="ECO:0000259" key="1">
    <source>
        <dbReference type="SMART" id="SM00474"/>
    </source>
</evidence>
<dbReference type="InterPro" id="IPR036397">
    <property type="entry name" value="RNaseH_sf"/>
</dbReference>
<dbReference type="InterPro" id="IPR051086">
    <property type="entry name" value="RNase_D-like"/>
</dbReference>
<reference evidence="2 3" key="1">
    <citation type="submission" date="2017-08" db="EMBL/GenBank/DDBJ databases">
        <title>Draft genome sequence of filamentous cyanobacterium Calothrix elsteri CCALA 953.</title>
        <authorList>
            <person name="Gagunashvili A.N."/>
            <person name="Elster J."/>
            <person name="Andresson O.S."/>
        </authorList>
    </citation>
    <scope>NUCLEOTIDE SEQUENCE [LARGE SCALE GENOMIC DNA]</scope>
    <source>
        <strain evidence="2 3">CCALA 953</strain>
    </source>
</reference>
<dbReference type="GO" id="GO:0008408">
    <property type="term" value="F:3'-5' exonuclease activity"/>
    <property type="evidence" value="ECO:0007669"/>
    <property type="project" value="InterPro"/>
</dbReference>
<name>A0A2A2TPL5_9CYAN</name>
<dbReference type="SUPFAM" id="SSF53098">
    <property type="entry name" value="Ribonuclease H-like"/>
    <property type="match status" value="1"/>
</dbReference>
<dbReference type="GO" id="GO:0003676">
    <property type="term" value="F:nucleic acid binding"/>
    <property type="evidence" value="ECO:0007669"/>
    <property type="project" value="InterPro"/>
</dbReference>
<dbReference type="InterPro" id="IPR012337">
    <property type="entry name" value="RNaseH-like_sf"/>
</dbReference>
<dbReference type="PANTHER" id="PTHR47649:SF1">
    <property type="entry name" value="RIBONUCLEASE D"/>
    <property type="match status" value="1"/>
</dbReference>
<keyword evidence="3" id="KW-1185">Reference proteome</keyword>
<dbReference type="InterPro" id="IPR002562">
    <property type="entry name" value="3'-5'_exonuclease_dom"/>
</dbReference>
<dbReference type="Proteomes" id="UP000218238">
    <property type="component" value="Unassembled WGS sequence"/>
</dbReference>
<organism evidence="2 3">
    <name type="scientific">Brunnivagina elsteri CCALA 953</name>
    <dbReference type="NCBI Taxonomy" id="987040"/>
    <lineage>
        <taxon>Bacteria</taxon>
        <taxon>Bacillati</taxon>
        <taxon>Cyanobacteriota</taxon>
        <taxon>Cyanophyceae</taxon>
        <taxon>Nostocales</taxon>
        <taxon>Calotrichaceae</taxon>
        <taxon>Brunnivagina</taxon>
    </lineage>
</organism>
<sequence length="209" mass="23894">MTLPDFQVCDRDINQETLSTYLQSDALAVDTETMGLIPHRDRLCLVQLCDNAGKVTAIRIIRGQTEAPNLQNLLEAANVTKIFHFARFDIATLRYYLGINVNPVFCTKIASKLARTYTNRHGLKDLILELEKTELDKSAQSSDWGNAAHLTEAQLSYAANDVRYLISARQKLISMLQREERYELAEQCFQCLYAIVTLDLMQFKDLFEH</sequence>
<comment type="caution">
    <text evidence="2">The sequence shown here is derived from an EMBL/GenBank/DDBJ whole genome shotgun (WGS) entry which is preliminary data.</text>
</comment>
<protein>
    <submittedName>
        <fullName evidence="2">Ribonuclease D</fullName>
    </submittedName>
</protein>
<feature type="domain" description="3'-5' exonuclease" evidence="1">
    <location>
        <begin position="6"/>
        <end position="177"/>
    </location>
</feature>
<dbReference type="OrthoDB" id="4224322at2"/>
<evidence type="ECO:0000313" key="2">
    <source>
        <dbReference type="EMBL" id="PAX60466.1"/>
    </source>
</evidence>
<accession>A0A2A2TPL5</accession>
<dbReference type="Gene3D" id="3.30.420.10">
    <property type="entry name" value="Ribonuclease H-like superfamily/Ribonuclease H"/>
    <property type="match status" value="1"/>
</dbReference>
<dbReference type="AlphaFoldDB" id="A0A2A2TPL5"/>
<gene>
    <name evidence="2" type="ORF">CK510_01580</name>
</gene>
<dbReference type="CDD" id="cd06142">
    <property type="entry name" value="RNaseD_exo"/>
    <property type="match status" value="1"/>
</dbReference>
<dbReference type="GO" id="GO:0006139">
    <property type="term" value="P:nucleobase-containing compound metabolic process"/>
    <property type="evidence" value="ECO:0007669"/>
    <property type="project" value="InterPro"/>
</dbReference>
<dbReference type="RefSeq" id="WP_095720011.1">
    <property type="nucleotide sequence ID" value="NZ_NTFS01000009.1"/>
</dbReference>
<dbReference type="EMBL" id="NTFS01000009">
    <property type="protein sequence ID" value="PAX60466.1"/>
    <property type="molecule type" value="Genomic_DNA"/>
</dbReference>
<dbReference type="Pfam" id="PF01612">
    <property type="entry name" value="DNA_pol_A_exo1"/>
    <property type="match status" value="1"/>
</dbReference>
<dbReference type="SMART" id="SM00474">
    <property type="entry name" value="35EXOc"/>
    <property type="match status" value="1"/>
</dbReference>
<evidence type="ECO:0000313" key="3">
    <source>
        <dbReference type="Proteomes" id="UP000218238"/>
    </source>
</evidence>